<dbReference type="InterPro" id="IPR043143">
    <property type="entry name" value="Mal/L-sulf/L-lact_DH-like_NADP"/>
</dbReference>
<dbReference type="Gene3D" id="1.10.1530.10">
    <property type="match status" value="1"/>
</dbReference>
<name>A0A2P7Q0R0_9FIRM</name>
<reference evidence="3" key="1">
    <citation type="thesis" date="2015" institute="Rutgers" country="The State University of New Jersey, 14 College Farm Rd., New Brunswick, NJ, USA">
        <title>Ammonia toxicity in bacteria and its implications for treatment of and resource recovery from highly nitrogenous organic wastes.</title>
        <authorList>
            <person name="Luther A.K."/>
        </authorList>
    </citation>
    <scope>NUCLEOTIDE SEQUENCE</scope>
    <source>
        <strain evidence="3">RT-10B</strain>
    </source>
</reference>
<dbReference type="AlphaFoldDB" id="A0A2P7Q0R0"/>
<comment type="caution">
    <text evidence="3">The sequence shown here is derived from an EMBL/GenBank/DDBJ whole genome shotgun (WGS) entry which is preliminary data.</text>
</comment>
<comment type="similarity">
    <text evidence="1">Belongs to the LDH2/MDH2 oxidoreductase family.</text>
</comment>
<dbReference type="RefSeq" id="WP_106776281.1">
    <property type="nucleotide sequence ID" value="NZ_JBGGGQ010000001.1"/>
</dbReference>
<gene>
    <name evidence="3" type="ORF">UF10_02630</name>
</gene>
<proteinExistence type="inferred from homology"/>
<evidence type="ECO:0000313" key="4">
    <source>
        <dbReference type="Proteomes" id="UP000241434"/>
    </source>
</evidence>
<keyword evidence="2" id="KW-0560">Oxidoreductase</keyword>
<dbReference type="Pfam" id="PF02615">
    <property type="entry name" value="Ldh_2"/>
    <property type="match status" value="1"/>
</dbReference>
<evidence type="ECO:0000313" key="3">
    <source>
        <dbReference type="EMBL" id="PSJ31554.1"/>
    </source>
</evidence>
<organism evidence="3 4">
    <name type="scientific">Peptostreptococcus russellii</name>
    <dbReference type="NCBI Taxonomy" id="215200"/>
    <lineage>
        <taxon>Bacteria</taxon>
        <taxon>Bacillati</taxon>
        <taxon>Bacillota</taxon>
        <taxon>Clostridia</taxon>
        <taxon>Peptostreptococcales</taxon>
        <taxon>Peptostreptococcaceae</taxon>
        <taxon>Peptostreptococcus</taxon>
    </lineage>
</organism>
<dbReference type="Proteomes" id="UP000241434">
    <property type="component" value="Unassembled WGS sequence"/>
</dbReference>
<evidence type="ECO:0000256" key="2">
    <source>
        <dbReference type="ARBA" id="ARBA00023002"/>
    </source>
</evidence>
<dbReference type="InterPro" id="IPR036111">
    <property type="entry name" value="Mal/L-sulfo/L-lacto_DH-like_sf"/>
</dbReference>
<dbReference type="InterPro" id="IPR043144">
    <property type="entry name" value="Mal/L-sulf/L-lact_DH-like_ah"/>
</dbReference>
<dbReference type="SUPFAM" id="SSF89733">
    <property type="entry name" value="L-sulfolactate dehydrogenase-like"/>
    <property type="match status" value="1"/>
</dbReference>
<sequence length="362" mass="39877">MEAKPIRVNVEELTSFCQRAFKKYGFNEKDANTVTDVLLAADLYGIDTHGSQRLEMYRQQIKKGFIHVENQPSVAFETPVSAVVDGNRSMGHVVGKYAMEIAIEKAKKSGIGMVSVRNSNHYGIASFYSKMACEEGLIGVSMTNSFPAVVPTFGRRPMMGTNPIAVSIPAEPVDFNFDVATSVVAFGKVEVRNKKGIELPVGWGVNQDGKDALDAQNLIDCIFDRTGGLNTLGGATQLFGSHKGFGFSLIVEYLTGVLSSGITSNHSEEGGVSGICHYFMAIDPKLFGDPESIKTHWSKYLEEVRTSEKAYQQDRIYIHGEKEEEQHQDRIKNGVPILPKTIDEMKNLAKQLDIDFGINLPK</sequence>
<dbReference type="PANTHER" id="PTHR11091:SF0">
    <property type="entry name" value="MALATE DEHYDROGENASE"/>
    <property type="match status" value="1"/>
</dbReference>
<keyword evidence="4" id="KW-1185">Reference proteome</keyword>
<dbReference type="EMBL" id="JYGE01000003">
    <property type="protein sequence ID" value="PSJ31554.1"/>
    <property type="molecule type" value="Genomic_DNA"/>
</dbReference>
<accession>A0A2P7Q0R0</accession>
<dbReference type="PANTHER" id="PTHR11091">
    <property type="entry name" value="OXIDOREDUCTASE-RELATED"/>
    <property type="match status" value="1"/>
</dbReference>
<dbReference type="OrthoDB" id="9769447at2"/>
<dbReference type="Gene3D" id="3.30.1370.60">
    <property type="entry name" value="Hypothetical oxidoreductase yiak, domain 2"/>
    <property type="match status" value="1"/>
</dbReference>
<evidence type="ECO:0000256" key="1">
    <source>
        <dbReference type="ARBA" id="ARBA00006056"/>
    </source>
</evidence>
<protein>
    <submittedName>
        <fullName evidence="3">Malate dehydrogenase</fullName>
    </submittedName>
</protein>
<dbReference type="GO" id="GO:0016491">
    <property type="term" value="F:oxidoreductase activity"/>
    <property type="evidence" value="ECO:0007669"/>
    <property type="project" value="UniProtKB-KW"/>
</dbReference>
<dbReference type="InterPro" id="IPR003767">
    <property type="entry name" value="Malate/L-lactate_DH-like"/>
</dbReference>